<name>A0A2I0W9D3_9ASPA</name>
<sequence length="54" mass="6560">MIRSLDKFWAMPFVEQLDLLSQRYCEDMIKYREMTQNYKPGLSSQLCIQKLLKK</sequence>
<organism evidence="1 2">
    <name type="scientific">Dendrobium catenatum</name>
    <dbReference type="NCBI Taxonomy" id="906689"/>
    <lineage>
        <taxon>Eukaryota</taxon>
        <taxon>Viridiplantae</taxon>
        <taxon>Streptophyta</taxon>
        <taxon>Embryophyta</taxon>
        <taxon>Tracheophyta</taxon>
        <taxon>Spermatophyta</taxon>
        <taxon>Magnoliopsida</taxon>
        <taxon>Liliopsida</taxon>
        <taxon>Asparagales</taxon>
        <taxon>Orchidaceae</taxon>
        <taxon>Epidendroideae</taxon>
        <taxon>Malaxideae</taxon>
        <taxon>Dendrobiinae</taxon>
        <taxon>Dendrobium</taxon>
    </lineage>
</organism>
<evidence type="ECO:0000313" key="1">
    <source>
        <dbReference type="EMBL" id="PKU72251.1"/>
    </source>
</evidence>
<evidence type="ECO:0000313" key="2">
    <source>
        <dbReference type="Proteomes" id="UP000233837"/>
    </source>
</evidence>
<dbReference type="EMBL" id="KZ502842">
    <property type="protein sequence ID" value="PKU72251.1"/>
    <property type="molecule type" value="Genomic_DNA"/>
</dbReference>
<proteinExistence type="predicted"/>
<reference evidence="1 2" key="2">
    <citation type="journal article" date="2017" name="Nature">
        <title>The Apostasia genome and the evolution of orchids.</title>
        <authorList>
            <person name="Zhang G.Q."/>
            <person name="Liu K.W."/>
            <person name="Li Z."/>
            <person name="Lohaus R."/>
            <person name="Hsiao Y.Y."/>
            <person name="Niu S.C."/>
            <person name="Wang J.Y."/>
            <person name="Lin Y.C."/>
            <person name="Xu Q."/>
            <person name="Chen L.J."/>
            <person name="Yoshida K."/>
            <person name="Fujiwara S."/>
            <person name="Wang Z.W."/>
            <person name="Zhang Y.Q."/>
            <person name="Mitsuda N."/>
            <person name="Wang M."/>
            <person name="Liu G.H."/>
            <person name="Pecoraro L."/>
            <person name="Huang H.X."/>
            <person name="Xiao X.J."/>
            <person name="Lin M."/>
            <person name="Wu X.Y."/>
            <person name="Wu W.L."/>
            <person name="Chen Y.Y."/>
            <person name="Chang S.B."/>
            <person name="Sakamoto S."/>
            <person name="Ohme-Takagi M."/>
            <person name="Yagi M."/>
            <person name="Zeng S.J."/>
            <person name="Shen C.Y."/>
            <person name="Yeh C.M."/>
            <person name="Luo Y.B."/>
            <person name="Tsai W.C."/>
            <person name="Van de Peer Y."/>
            <person name="Liu Z.J."/>
        </authorList>
    </citation>
    <scope>NUCLEOTIDE SEQUENCE [LARGE SCALE GENOMIC DNA]</scope>
    <source>
        <tissue evidence="1">The whole plant</tissue>
    </source>
</reference>
<gene>
    <name evidence="1" type="ORF">MA16_Dca006251</name>
</gene>
<keyword evidence="2" id="KW-1185">Reference proteome</keyword>
<protein>
    <submittedName>
        <fullName evidence="1">Uncharacterized protein</fullName>
    </submittedName>
</protein>
<dbReference type="AlphaFoldDB" id="A0A2I0W9D3"/>
<reference evidence="1 2" key="1">
    <citation type="journal article" date="2016" name="Sci. Rep.">
        <title>The Dendrobium catenatum Lindl. genome sequence provides insights into polysaccharide synthase, floral development and adaptive evolution.</title>
        <authorList>
            <person name="Zhang G.Q."/>
            <person name="Xu Q."/>
            <person name="Bian C."/>
            <person name="Tsai W.C."/>
            <person name="Yeh C.M."/>
            <person name="Liu K.W."/>
            <person name="Yoshida K."/>
            <person name="Zhang L.S."/>
            <person name="Chang S.B."/>
            <person name="Chen F."/>
            <person name="Shi Y."/>
            <person name="Su Y.Y."/>
            <person name="Zhang Y.Q."/>
            <person name="Chen L.J."/>
            <person name="Yin Y."/>
            <person name="Lin M."/>
            <person name="Huang H."/>
            <person name="Deng H."/>
            <person name="Wang Z.W."/>
            <person name="Zhu S.L."/>
            <person name="Zhao X."/>
            <person name="Deng C."/>
            <person name="Niu S.C."/>
            <person name="Huang J."/>
            <person name="Wang M."/>
            <person name="Liu G.H."/>
            <person name="Yang H.J."/>
            <person name="Xiao X.J."/>
            <person name="Hsiao Y.Y."/>
            <person name="Wu W.L."/>
            <person name="Chen Y.Y."/>
            <person name="Mitsuda N."/>
            <person name="Ohme-Takagi M."/>
            <person name="Luo Y.B."/>
            <person name="Van de Peer Y."/>
            <person name="Liu Z.J."/>
        </authorList>
    </citation>
    <scope>NUCLEOTIDE SEQUENCE [LARGE SCALE GENOMIC DNA]</scope>
    <source>
        <tissue evidence="1">The whole plant</tissue>
    </source>
</reference>
<dbReference type="Proteomes" id="UP000233837">
    <property type="component" value="Unassembled WGS sequence"/>
</dbReference>
<accession>A0A2I0W9D3</accession>